<protein>
    <submittedName>
        <fullName evidence="1">Uncharacterized protein</fullName>
    </submittedName>
</protein>
<proteinExistence type="predicted"/>
<name>A0A3P6GA14_BRAOL</name>
<gene>
    <name evidence="1" type="ORF">BOLC1T03438H</name>
</gene>
<reference evidence="1" key="1">
    <citation type="submission" date="2018-11" db="EMBL/GenBank/DDBJ databases">
        <authorList>
            <consortium name="Genoscope - CEA"/>
            <person name="William W."/>
        </authorList>
    </citation>
    <scope>NUCLEOTIDE SEQUENCE</scope>
</reference>
<organism evidence="1">
    <name type="scientific">Brassica oleracea</name>
    <name type="common">Wild cabbage</name>
    <dbReference type="NCBI Taxonomy" id="3712"/>
    <lineage>
        <taxon>Eukaryota</taxon>
        <taxon>Viridiplantae</taxon>
        <taxon>Streptophyta</taxon>
        <taxon>Embryophyta</taxon>
        <taxon>Tracheophyta</taxon>
        <taxon>Spermatophyta</taxon>
        <taxon>Magnoliopsida</taxon>
        <taxon>eudicotyledons</taxon>
        <taxon>Gunneridae</taxon>
        <taxon>Pentapetalae</taxon>
        <taxon>rosids</taxon>
        <taxon>malvids</taxon>
        <taxon>Brassicales</taxon>
        <taxon>Brassicaceae</taxon>
        <taxon>Brassiceae</taxon>
        <taxon>Brassica</taxon>
    </lineage>
</organism>
<sequence length="190" mass="22240">MTKTLLKKRWLLPDEMKLGFMQCNRRKVSHYLAGKICGHEIGIKWNGIDWVVLKGEGRLECHQASIISFTRPDKVLWKNAEAPSMARHKSTSGTLASRESYAFLYKQIKAREDLSSYGFKKQGSFLENKVVFELGSSRKKVCLRRRLNQFTSWINFMVLFFWNFRWERPGEALTLWKESISVKGKSDRPE</sequence>
<dbReference type="AlphaFoldDB" id="A0A3P6GA14"/>
<accession>A0A3P6GA14</accession>
<dbReference type="EMBL" id="LR031878">
    <property type="protein sequence ID" value="VDD51049.1"/>
    <property type="molecule type" value="Genomic_DNA"/>
</dbReference>
<evidence type="ECO:0000313" key="1">
    <source>
        <dbReference type="EMBL" id="VDD51049.1"/>
    </source>
</evidence>